<keyword evidence="1" id="KW-1133">Transmembrane helix</keyword>
<feature type="transmembrane region" description="Helical" evidence="1">
    <location>
        <begin position="12"/>
        <end position="29"/>
    </location>
</feature>
<dbReference type="AlphaFoldDB" id="A0A140L4A6"/>
<keyword evidence="1" id="KW-0472">Membrane</keyword>
<feature type="transmembrane region" description="Helical" evidence="1">
    <location>
        <begin position="271"/>
        <end position="291"/>
    </location>
</feature>
<feature type="transmembrane region" description="Helical" evidence="1">
    <location>
        <begin position="311"/>
        <end position="335"/>
    </location>
</feature>
<keyword evidence="1" id="KW-0812">Transmembrane</keyword>
<feature type="transmembrane region" description="Helical" evidence="1">
    <location>
        <begin position="189"/>
        <end position="208"/>
    </location>
</feature>
<organism evidence="2 3">
    <name type="scientific">Thermotalea metallivorans</name>
    <dbReference type="NCBI Taxonomy" id="520762"/>
    <lineage>
        <taxon>Bacteria</taxon>
        <taxon>Bacillati</taxon>
        <taxon>Bacillota</taxon>
        <taxon>Clostridia</taxon>
        <taxon>Peptostreptococcales</taxon>
        <taxon>Thermotaleaceae</taxon>
        <taxon>Thermotalea</taxon>
    </lineage>
</organism>
<protein>
    <recommendedName>
        <fullName evidence="4">Permease</fullName>
    </recommendedName>
</protein>
<evidence type="ECO:0000313" key="3">
    <source>
        <dbReference type="Proteomes" id="UP000070456"/>
    </source>
</evidence>
<feature type="transmembrane region" description="Helical" evidence="1">
    <location>
        <begin position="428"/>
        <end position="448"/>
    </location>
</feature>
<evidence type="ECO:0000256" key="1">
    <source>
        <dbReference type="SAM" id="Phobius"/>
    </source>
</evidence>
<sequence length="497" mass="57902">MSSMIKVKNRIISWKYLIAAIPIVLYALSNRQSMPFFEELHNVTANFWDYIFMSFSDVYLLLFYFFPLILFISTVYINRTFEYIELIRLGSYKKWIFTRLKQLFKIDIFFILIFLGSLILTSFNTSFSMEWSNVGLIDISGNEILYYSRHYFSKPIIALLLQLGLLLLTTTTFQLMLCILYARFKKSSLLHLLNGLLYLYGSISFKVFPPSMKLVMMPNYLSLFHGVASFDSIMIPFVIVISVLLILIFIANNIDRNYRNSKNYLVKNLPVLVYGLLCLMGILFHISKHANKELTIWDGFIVTFMGTTNEIFSLISFAFYIVVFVGAVYFVQLRLQRYLSEMSYYTMIRYRSMNKWFLSWFPGILKTIMILLLTLLAGTISIALLKGYSIIVPENLFEILYHFIVNGFLQLLFYVIFVIIVSFATKDVFKSFITLLTLTVFMFPGFRLNDLVPVGLNSMGYVLEGHSVFLISIKLAVYIAIEVVVLQYLFNKKDYIV</sequence>
<dbReference type="STRING" id="520762.AN619_18140"/>
<proteinExistence type="predicted"/>
<accession>A0A140L4A6</accession>
<feature type="transmembrane region" description="Helical" evidence="1">
    <location>
        <begin position="103"/>
        <end position="123"/>
    </location>
</feature>
<feature type="transmembrane region" description="Helical" evidence="1">
    <location>
        <begin position="468"/>
        <end position="490"/>
    </location>
</feature>
<dbReference type="EMBL" id="LOEE01000035">
    <property type="protein sequence ID" value="KXG75381.1"/>
    <property type="molecule type" value="Genomic_DNA"/>
</dbReference>
<evidence type="ECO:0008006" key="4">
    <source>
        <dbReference type="Google" id="ProtNLM"/>
    </source>
</evidence>
<dbReference type="RefSeq" id="WP_066067936.1">
    <property type="nucleotide sequence ID" value="NZ_LOEE01000035.1"/>
</dbReference>
<feature type="transmembrane region" description="Helical" evidence="1">
    <location>
        <begin position="156"/>
        <end position="182"/>
    </location>
</feature>
<reference evidence="2 3" key="1">
    <citation type="submission" date="2015-12" db="EMBL/GenBank/DDBJ databases">
        <title>Draft genome sequence of the thermoanaerobe Thermotalea metallivorans, an isolate from the runoff channel of the Great Artesian Basin, Australia.</title>
        <authorList>
            <person name="Patel B.K."/>
        </authorList>
    </citation>
    <scope>NUCLEOTIDE SEQUENCE [LARGE SCALE GENOMIC DNA]</scope>
    <source>
        <strain evidence="2 3">B2-1</strain>
    </source>
</reference>
<dbReference type="OrthoDB" id="2356989at2"/>
<comment type="caution">
    <text evidence="2">The sequence shown here is derived from an EMBL/GenBank/DDBJ whole genome shotgun (WGS) entry which is preliminary data.</text>
</comment>
<evidence type="ECO:0000313" key="2">
    <source>
        <dbReference type="EMBL" id="KXG75381.1"/>
    </source>
</evidence>
<name>A0A140L4A6_9FIRM</name>
<gene>
    <name evidence="2" type="ORF">AN619_18140</name>
</gene>
<feature type="transmembrane region" description="Helical" evidence="1">
    <location>
        <begin position="228"/>
        <end position="250"/>
    </location>
</feature>
<feature type="transmembrane region" description="Helical" evidence="1">
    <location>
        <begin position="356"/>
        <end position="384"/>
    </location>
</feature>
<feature type="transmembrane region" description="Helical" evidence="1">
    <location>
        <begin position="58"/>
        <end position="78"/>
    </location>
</feature>
<keyword evidence="3" id="KW-1185">Reference proteome</keyword>
<dbReference type="Proteomes" id="UP000070456">
    <property type="component" value="Unassembled WGS sequence"/>
</dbReference>
<feature type="transmembrane region" description="Helical" evidence="1">
    <location>
        <begin position="399"/>
        <end position="421"/>
    </location>
</feature>